<accession>M3XGL8</accession>
<dbReference type="EMBL" id="AFYH01072807">
    <property type="status" value="NOT_ANNOTATED_CDS"/>
    <property type="molecule type" value="Genomic_DNA"/>
</dbReference>
<dbReference type="Proteomes" id="UP000008672">
    <property type="component" value="Unassembled WGS sequence"/>
</dbReference>
<evidence type="ECO:0000313" key="2">
    <source>
        <dbReference type="Proteomes" id="UP000008672"/>
    </source>
</evidence>
<reference evidence="2" key="1">
    <citation type="submission" date="2011-08" db="EMBL/GenBank/DDBJ databases">
        <title>The draft genome of Latimeria chalumnae.</title>
        <authorList>
            <person name="Di Palma F."/>
            <person name="Alfoldi J."/>
            <person name="Johnson J."/>
            <person name="Berlin A."/>
            <person name="Gnerre S."/>
            <person name="Jaffe D."/>
            <person name="MacCallum I."/>
            <person name="Young S."/>
            <person name="Walker B.J."/>
            <person name="Lander E."/>
            <person name="Lindblad-Toh K."/>
        </authorList>
    </citation>
    <scope>NUCLEOTIDE SEQUENCE [LARGE SCALE GENOMIC DNA]</scope>
    <source>
        <strain evidence="2">Wild caught</strain>
    </source>
</reference>
<dbReference type="PANTHER" id="PTHR35978:SF1">
    <property type="entry name" value="IQ DOMAIN-CONTAINING PROTEIN M"/>
    <property type="match status" value="1"/>
</dbReference>
<dbReference type="EMBL" id="AFYH01072810">
    <property type="status" value="NOT_ANNOTATED_CDS"/>
    <property type="molecule type" value="Genomic_DNA"/>
</dbReference>
<dbReference type="Pfam" id="PF00612">
    <property type="entry name" value="IQ"/>
    <property type="match status" value="1"/>
</dbReference>
<dbReference type="AlphaFoldDB" id="M3XGL8"/>
<proteinExistence type="predicted"/>
<evidence type="ECO:0000313" key="1">
    <source>
        <dbReference type="Ensembl" id="ENSLACP00000021874.1"/>
    </source>
</evidence>
<dbReference type="EMBL" id="AFYH01072811">
    <property type="status" value="NOT_ANNOTATED_CDS"/>
    <property type="molecule type" value="Genomic_DNA"/>
</dbReference>
<dbReference type="PROSITE" id="PS50096">
    <property type="entry name" value="IQ"/>
    <property type="match status" value="1"/>
</dbReference>
<dbReference type="InterPro" id="IPR000048">
    <property type="entry name" value="IQ_motif_EF-hand-BS"/>
</dbReference>
<name>M3XGL8_LATCH</name>
<protein>
    <submittedName>
        <fullName evidence="1">IQ motif containing M</fullName>
    </submittedName>
</protein>
<keyword evidence="2" id="KW-1185">Reference proteome</keyword>
<dbReference type="InParanoid" id="M3XGL8"/>
<organism evidence="1 2">
    <name type="scientific">Latimeria chalumnae</name>
    <name type="common">Coelacanth</name>
    <dbReference type="NCBI Taxonomy" id="7897"/>
    <lineage>
        <taxon>Eukaryota</taxon>
        <taxon>Metazoa</taxon>
        <taxon>Chordata</taxon>
        <taxon>Craniata</taxon>
        <taxon>Vertebrata</taxon>
        <taxon>Euteleostomi</taxon>
        <taxon>Coelacanthiformes</taxon>
        <taxon>Coelacanthidae</taxon>
        <taxon>Latimeria</taxon>
    </lineage>
</organism>
<dbReference type="HOGENOM" id="CLU_417929_0_0_1"/>
<reference evidence="1" key="3">
    <citation type="submission" date="2025-09" db="UniProtKB">
        <authorList>
            <consortium name="Ensembl"/>
        </authorList>
    </citation>
    <scope>IDENTIFICATION</scope>
</reference>
<dbReference type="GeneTree" id="ENSGT00390000010038"/>
<dbReference type="EMBL" id="AFYH01072809">
    <property type="status" value="NOT_ANNOTATED_CDS"/>
    <property type="molecule type" value="Genomic_DNA"/>
</dbReference>
<sequence length="656" mass="75730">MTKTVKNIRFQTMGPKDSSQISKKLVSPFDEDMDIHENTNHNISTVATEEHELLNSLPERFLHCLTINDGLKDVPVLNHKKSDCNLKEENRLYNKVINASCGDNNKHILSSASDDILLSGSKHSPLTPGTDFCNPKYENPPMMENGKKTASICLNTENHNIATSTEIDSDRPSNGRYNSGSTAESYCMVNAEVNFEVKFQSHKIKEHIREEGKPQNDCSAKIEGKKLDTQIGDQMICNGSLPSEAIHSNSLNNESHPIFHSLDLSNNQTIDDKNGDLSVESNIINKTYEKRFYISEPELTSEEIMEEICIAKLNGTRFIRPSTSKKVHHSTDSFNDSFSKDIALEPDFFRSTNPKLQKPKEIAGRPIPVYFQSKDPKEINSNVNIRKIFKRCDSRRSFRKSESKYRSAHLDRKERSFHFKGQLKVQRKRIYSIYSSRRQNKGLKKCIQILTEKKIQLKNERKGEEVKVQQILQHCSSRTSCKVKRIGPHVEVYEAFHPVKNDPSSQDMIRAAVCIQRFIRGWLVRTCLNRIKIKAENHGSSLTNVVTQYHKMMNRLQCRFGVVKPSTPLIFTELEEWLDRKTMYEGMFSKQEFWKKMEISELPDFFRNCDHYPTKQEIEDTWCKINYGKSPFKKYPNTNQLSSLEKVLYMPEGIDY</sequence>
<dbReference type="EMBL" id="AFYH01072808">
    <property type="status" value="NOT_ANNOTATED_CDS"/>
    <property type="molecule type" value="Genomic_DNA"/>
</dbReference>
<dbReference type="Ensembl" id="ENSLACT00000025011.1">
    <property type="protein sequence ID" value="ENSLACP00000021874.1"/>
    <property type="gene ID" value="ENSLACG00000022469.1"/>
</dbReference>
<dbReference type="PANTHER" id="PTHR35978">
    <property type="entry name" value="IQ DOMAIN-CONTAINING PROTEIN M"/>
    <property type="match status" value="1"/>
</dbReference>
<reference evidence="1" key="2">
    <citation type="submission" date="2025-08" db="UniProtKB">
        <authorList>
            <consortium name="Ensembl"/>
        </authorList>
    </citation>
    <scope>IDENTIFICATION</scope>
</reference>
<dbReference type="eggNOG" id="ENOG502RZP8">
    <property type="taxonomic scope" value="Eukaryota"/>
</dbReference>